<evidence type="ECO:0000256" key="9">
    <source>
        <dbReference type="ARBA" id="ARBA00023136"/>
    </source>
</evidence>
<protein>
    <recommendedName>
        <fullName evidence="3">Type II secretion system protein N</fullName>
    </recommendedName>
    <alternativeName>
        <fullName evidence="10">General secretion pathway protein N</fullName>
    </alternativeName>
</protein>
<reference evidence="12 13" key="1">
    <citation type="submission" date="2018-09" db="EMBL/GenBank/DDBJ databases">
        <title>Metagenome Assembled Genomes from an Advanced Water Purification Facility.</title>
        <authorList>
            <person name="Stamps B.W."/>
            <person name="Spear J.R."/>
        </authorList>
    </citation>
    <scope>NUCLEOTIDE SEQUENCE [LARGE SCALE GENOMIC DNA]</scope>
    <source>
        <strain evidence="12">Bin_27_1</strain>
    </source>
</reference>
<comment type="caution">
    <text evidence="12">The sequence shown here is derived from an EMBL/GenBank/DDBJ whole genome shotgun (WGS) entry which is preliminary data.</text>
</comment>
<name>A0A5C7TA21_THASP</name>
<dbReference type="RefSeq" id="WP_276656151.1">
    <property type="nucleotide sequence ID" value="NZ_SSFD01000005.1"/>
</dbReference>
<feature type="signal peptide" evidence="11">
    <location>
        <begin position="1"/>
        <end position="26"/>
    </location>
</feature>
<dbReference type="GO" id="GO:0005886">
    <property type="term" value="C:plasma membrane"/>
    <property type="evidence" value="ECO:0007669"/>
    <property type="project" value="UniProtKB-SubCell"/>
</dbReference>
<evidence type="ECO:0000256" key="1">
    <source>
        <dbReference type="ARBA" id="ARBA00004533"/>
    </source>
</evidence>
<dbReference type="AlphaFoldDB" id="A0A5C7TA21"/>
<evidence type="ECO:0000256" key="2">
    <source>
        <dbReference type="ARBA" id="ARBA00007208"/>
    </source>
</evidence>
<dbReference type="EMBL" id="SSFD01000005">
    <property type="protein sequence ID" value="TXH92542.1"/>
    <property type="molecule type" value="Genomic_DNA"/>
</dbReference>
<dbReference type="GO" id="GO:0015627">
    <property type="term" value="C:type II protein secretion system complex"/>
    <property type="evidence" value="ECO:0007669"/>
    <property type="project" value="InterPro"/>
</dbReference>
<dbReference type="GO" id="GO:0015628">
    <property type="term" value="P:protein secretion by the type II secretion system"/>
    <property type="evidence" value="ECO:0007669"/>
    <property type="project" value="InterPro"/>
</dbReference>
<feature type="chain" id="PRO_5022672522" description="Type II secretion system protein N" evidence="11">
    <location>
        <begin position="27"/>
        <end position="248"/>
    </location>
</feature>
<dbReference type="InterPro" id="IPR022792">
    <property type="entry name" value="T2SS_protein-GspN"/>
</dbReference>
<keyword evidence="4" id="KW-0813">Transport</keyword>
<evidence type="ECO:0000313" key="13">
    <source>
        <dbReference type="Proteomes" id="UP000321192"/>
    </source>
</evidence>
<accession>A0A5C7TA21</accession>
<keyword evidence="6" id="KW-0997">Cell inner membrane</keyword>
<evidence type="ECO:0000256" key="6">
    <source>
        <dbReference type="ARBA" id="ARBA00022519"/>
    </source>
</evidence>
<gene>
    <name evidence="12" type="ORF">E6Q80_00225</name>
</gene>
<evidence type="ECO:0000256" key="8">
    <source>
        <dbReference type="ARBA" id="ARBA00022927"/>
    </source>
</evidence>
<keyword evidence="8" id="KW-0653">Protein transport</keyword>
<evidence type="ECO:0000256" key="11">
    <source>
        <dbReference type="SAM" id="SignalP"/>
    </source>
</evidence>
<sequence>MKFATGAAIFAASVGALLVASAPARLLDAALDHASAGRFRLVLAEGTLWNGQGRLASADSSASLSPITRLRWAFEPSALAGARLRWQLTIDGGAPATLEIDPGGVALQRLAVQLPPATALAAVPHAIARAGWRGVLELNVPALACGWGGRCAGTLQAEWRAGGVDILPGQALGDHRIVAAIAAPVTTLEISALRGRALAVNGKVELSGGQRPRVDLDVGGDPRLLGRLEGMLAELRPTRDGERMRIRF</sequence>
<evidence type="ECO:0000256" key="10">
    <source>
        <dbReference type="ARBA" id="ARBA00030772"/>
    </source>
</evidence>
<evidence type="ECO:0000256" key="5">
    <source>
        <dbReference type="ARBA" id="ARBA00022475"/>
    </source>
</evidence>
<organism evidence="12 13">
    <name type="scientific">Thauera aminoaromatica</name>
    <dbReference type="NCBI Taxonomy" id="164330"/>
    <lineage>
        <taxon>Bacteria</taxon>
        <taxon>Pseudomonadati</taxon>
        <taxon>Pseudomonadota</taxon>
        <taxon>Betaproteobacteria</taxon>
        <taxon>Rhodocyclales</taxon>
        <taxon>Zoogloeaceae</taxon>
        <taxon>Thauera</taxon>
    </lineage>
</organism>
<evidence type="ECO:0000256" key="7">
    <source>
        <dbReference type="ARBA" id="ARBA00022692"/>
    </source>
</evidence>
<keyword evidence="7" id="KW-0812">Transmembrane</keyword>
<comment type="subcellular location">
    <subcellularLocation>
        <location evidence="1">Cell inner membrane</location>
    </subcellularLocation>
</comment>
<keyword evidence="5" id="KW-1003">Cell membrane</keyword>
<keyword evidence="11" id="KW-0732">Signal</keyword>
<evidence type="ECO:0000313" key="12">
    <source>
        <dbReference type="EMBL" id="TXH92542.1"/>
    </source>
</evidence>
<keyword evidence="9" id="KW-0472">Membrane</keyword>
<proteinExistence type="inferred from homology"/>
<comment type="similarity">
    <text evidence="2">Belongs to the GSP N family.</text>
</comment>
<dbReference type="Proteomes" id="UP000321192">
    <property type="component" value="Unassembled WGS sequence"/>
</dbReference>
<dbReference type="Pfam" id="PF01203">
    <property type="entry name" value="T2SSN"/>
    <property type="match status" value="1"/>
</dbReference>
<evidence type="ECO:0000256" key="3">
    <source>
        <dbReference type="ARBA" id="ARBA00021563"/>
    </source>
</evidence>
<evidence type="ECO:0000256" key="4">
    <source>
        <dbReference type="ARBA" id="ARBA00022448"/>
    </source>
</evidence>